<accession>R7QUC1</accession>
<keyword evidence="3" id="KW-0540">Nuclease</keyword>
<dbReference type="RefSeq" id="XP_005711582.1">
    <property type="nucleotide sequence ID" value="XM_005711525.1"/>
</dbReference>
<sequence>MVCDYRALNRIKISDSKPLPLIDETLDQVAGARIFSQIDLIGAYHQMRIRDLDCPKTAIRTRFGTFEWREEHKQHLRSLFKILRANKLYVRSSKCHIGVSEVDFLGYHVSSRGVSMQRRLVDAIIEWPAPTSAQECGHPVAFLSHRLSNTETNWDTGDQELLAFIIAFREWSHRWLDTLQEFSYDVEHIPGRLHTVPDALSRRPDHMKNTLSFKHMQLKDPGIINQIQEGYRCDEWAQTIITAAKIQVPNYKYPNGLLYWQGNGNCRLYVPSAGDLRQSIIHDFQKTGHLGLDKTYNFCAPQMYWPKMYQAITKFVTACKECQINKTPHSSKPGLLQPPEIPTRCWDIVTCDFLTELPKTNRGFDAILVIVDKLSKRALFEPLKNHAQRQTCFKISTIDSSRSAELNLSTAHHPQTDGQSENLIRTLSSMLRHSIQRAPNEWDTILSNFDYVYNGSKNSSTGLAPFEIDLGRILHAPMTRPLTDCTIQCAGAIETSERRKAFNQIAKEDLANARARQKFYADKTRVDLRFNEGDLVMLRTEG</sequence>
<dbReference type="InterPro" id="IPR043128">
    <property type="entry name" value="Rev_trsase/Diguanyl_cyclase"/>
</dbReference>
<dbReference type="Gene3D" id="3.30.70.270">
    <property type="match status" value="1"/>
</dbReference>
<dbReference type="OMA" id="WPTINED"/>
<keyword evidence="6" id="KW-0695">RNA-directed DNA polymerase</keyword>
<dbReference type="Pfam" id="PF17921">
    <property type="entry name" value="Integrase_H2C2"/>
    <property type="match status" value="1"/>
</dbReference>
<proteinExistence type="predicted"/>
<organism evidence="9 10">
    <name type="scientific">Chondrus crispus</name>
    <name type="common">Carrageen Irish moss</name>
    <name type="synonym">Polymorpha crispa</name>
    <dbReference type="NCBI Taxonomy" id="2769"/>
    <lineage>
        <taxon>Eukaryota</taxon>
        <taxon>Rhodophyta</taxon>
        <taxon>Florideophyceae</taxon>
        <taxon>Rhodymeniophycidae</taxon>
        <taxon>Gigartinales</taxon>
        <taxon>Gigartinaceae</taxon>
        <taxon>Chondrus</taxon>
    </lineage>
</organism>
<evidence type="ECO:0000256" key="6">
    <source>
        <dbReference type="ARBA" id="ARBA00022918"/>
    </source>
</evidence>
<name>R7QUC1_CHOCR</name>
<dbReference type="Pfam" id="PF17917">
    <property type="entry name" value="RT_RNaseH"/>
    <property type="match status" value="1"/>
</dbReference>
<evidence type="ECO:0000256" key="5">
    <source>
        <dbReference type="ARBA" id="ARBA00022801"/>
    </source>
</evidence>
<protein>
    <recommendedName>
        <fullName evidence="11">Integrase catalytic domain-containing protein</fullName>
    </recommendedName>
</protein>
<dbReference type="InterPro" id="IPR050951">
    <property type="entry name" value="Retrovirus_Pol_polyprotein"/>
</dbReference>
<evidence type="ECO:0000313" key="10">
    <source>
        <dbReference type="Proteomes" id="UP000012073"/>
    </source>
</evidence>
<dbReference type="GO" id="GO:0004519">
    <property type="term" value="F:endonuclease activity"/>
    <property type="evidence" value="ECO:0007669"/>
    <property type="project" value="UniProtKB-KW"/>
</dbReference>
<evidence type="ECO:0008006" key="11">
    <source>
        <dbReference type="Google" id="ProtNLM"/>
    </source>
</evidence>
<evidence type="ECO:0000259" key="7">
    <source>
        <dbReference type="Pfam" id="PF17917"/>
    </source>
</evidence>
<keyword evidence="10" id="KW-1185">Reference proteome</keyword>
<keyword evidence="2" id="KW-0548">Nucleotidyltransferase</keyword>
<gene>
    <name evidence="9" type="ORF">CHC_T00007801001</name>
</gene>
<dbReference type="Gene3D" id="3.30.420.10">
    <property type="entry name" value="Ribonuclease H-like superfamily/Ribonuclease H"/>
    <property type="match status" value="2"/>
</dbReference>
<dbReference type="GO" id="GO:0003676">
    <property type="term" value="F:nucleic acid binding"/>
    <property type="evidence" value="ECO:0007669"/>
    <property type="project" value="InterPro"/>
</dbReference>
<dbReference type="InterPro" id="IPR036397">
    <property type="entry name" value="RNaseH_sf"/>
</dbReference>
<dbReference type="EMBL" id="HG002339">
    <property type="protein sequence ID" value="CDF41288.1"/>
    <property type="molecule type" value="Genomic_DNA"/>
</dbReference>
<evidence type="ECO:0000256" key="4">
    <source>
        <dbReference type="ARBA" id="ARBA00022759"/>
    </source>
</evidence>
<dbReference type="PhylomeDB" id="R7QUC1"/>
<dbReference type="SUPFAM" id="SSF56672">
    <property type="entry name" value="DNA/RNA polymerases"/>
    <property type="match status" value="1"/>
</dbReference>
<dbReference type="AlphaFoldDB" id="R7QUC1"/>
<feature type="domain" description="Reverse transcriptase RNase H-like" evidence="7">
    <location>
        <begin position="136"/>
        <end position="173"/>
    </location>
</feature>
<dbReference type="InterPro" id="IPR043502">
    <property type="entry name" value="DNA/RNA_pol_sf"/>
</dbReference>
<keyword evidence="4" id="KW-0255">Endonuclease</keyword>
<dbReference type="InterPro" id="IPR041588">
    <property type="entry name" value="Integrase_H2C2"/>
</dbReference>
<dbReference type="Gene3D" id="1.10.340.70">
    <property type="match status" value="1"/>
</dbReference>
<reference evidence="10" key="1">
    <citation type="journal article" date="2013" name="Proc. Natl. Acad. Sci. U.S.A.">
        <title>Genome structure and metabolic features in the red seaweed Chondrus crispus shed light on evolution of the Archaeplastida.</title>
        <authorList>
            <person name="Collen J."/>
            <person name="Porcel B."/>
            <person name="Carre W."/>
            <person name="Ball S.G."/>
            <person name="Chaparro C."/>
            <person name="Tonon T."/>
            <person name="Barbeyron T."/>
            <person name="Michel G."/>
            <person name="Noel B."/>
            <person name="Valentin K."/>
            <person name="Elias M."/>
            <person name="Artiguenave F."/>
            <person name="Arun A."/>
            <person name="Aury J.M."/>
            <person name="Barbosa-Neto J.F."/>
            <person name="Bothwell J.H."/>
            <person name="Bouget F.Y."/>
            <person name="Brillet L."/>
            <person name="Cabello-Hurtado F."/>
            <person name="Capella-Gutierrez S."/>
            <person name="Charrier B."/>
            <person name="Cladiere L."/>
            <person name="Cock J.M."/>
            <person name="Coelho S.M."/>
            <person name="Colleoni C."/>
            <person name="Czjzek M."/>
            <person name="Da Silva C."/>
            <person name="Delage L."/>
            <person name="Denoeud F."/>
            <person name="Deschamps P."/>
            <person name="Dittami S.M."/>
            <person name="Gabaldon T."/>
            <person name="Gachon C.M."/>
            <person name="Groisillier A."/>
            <person name="Herve C."/>
            <person name="Jabbari K."/>
            <person name="Katinka M."/>
            <person name="Kloareg B."/>
            <person name="Kowalczyk N."/>
            <person name="Labadie K."/>
            <person name="Leblanc C."/>
            <person name="Lopez P.J."/>
            <person name="McLachlan D.H."/>
            <person name="Meslet-Cladiere L."/>
            <person name="Moustafa A."/>
            <person name="Nehr Z."/>
            <person name="Nyvall Collen P."/>
            <person name="Panaud O."/>
            <person name="Partensky F."/>
            <person name="Poulain J."/>
            <person name="Rensing S.A."/>
            <person name="Rousvoal S."/>
            <person name="Samson G."/>
            <person name="Symeonidi A."/>
            <person name="Weissenbach J."/>
            <person name="Zambounis A."/>
            <person name="Wincker P."/>
            <person name="Boyen C."/>
        </authorList>
    </citation>
    <scope>NUCLEOTIDE SEQUENCE [LARGE SCALE GENOMIC DNA]</scope>
    <source>
        <strain evidence="10">cv. Stackhouse</strain>
    </source>
</reference>
<dbReference type="Proteomes" id="UP000012073">
    <property type="component" value="Unassembled WGS sequence"/>
</dbReference>
<dbReference type="SUPFAM" id="SSF53098">
    <property type="entry name" value="Ribonuclease H-like"/>
    <property type="match status" value="1"/>
</dbReference>
<dbReference type="GO" id="GO:0003964">
    <property type="term" value="F:RNA-directed DNA polymerase activity"/>
    <property type="evidence" value="ECO:0007669"/>
    <property type="project" value="UniProtKB-KW"/>
</dbReference>
<dbReference type="InterPro" id="IPR041373">
    <property type="entry name" value="RT_RNaseH"/>
</dbReference>
<dbReference type="PANTHER" id="PTHR37984:SF5">
    <property type="entry name" value="PROTEIN NYNRIN-LIKE"/>
    <property type="match status" value="1"/>
</dbReference>
<dbReference type="Gramene" id="CDF41288">
    <property type="protein sequence ID" value="CDF41288"/>
    <property type="gene ID" value="CHC_T00007801001"/>
</dbReference>
<dbReference type="GO" id="GO:0016787">
    <property type="term" value="F:hydrolase activity"/>
    <property type="evidence" value="ECO:0007669"/>
    <property type="project" value="UniProtKB-KW"/>
</dbReference>
<dbReference type="CDD" id="cd01647">
    <property type="entry name" value="RT_LTR"/>
    <property type="match status" value="1"/>
</dbReference>
<dbReference type="STRING" id="2769.R7QUC1"/>
<feature type="domain" description="Integrase zinc-binding" evidence="8">
    <location>
        <begin position="276"/>
        <end position="327"/>
    </location>
</feature>
<keyword evidence="5" id="KW-0378">Hydrolase</keyword>
<evidence type="ECO:0000256" key="1">
    <source>
        <dbReference type="ARBA" id="ARBA00022679"/>
    </source>
</evidence>
<dbReference type="InterPro" id="IPR012337">
    <property type="entry name" value="RNaseH-like_sf"/>
</dbReference>
<dbReference type="PANTHER" id="PTHR37984">
    <property type="entry name" value="PROTEIN CBG26694"/>
    <property type="match status" value="1"/>
</dbReference>
<dbReference type="KEGG" id="ccp:CHC_T00007801001"/>
<evidence type="ECO:0000256" key="2">
    <source>
        <dbReference type="ARBA" id="ARBA00022695"/>
    </source>
</evidence>
<dbReference type="GeneID" id="17319283"/>
<evidence type="ECO:0000256" key="3">
    <source>
        <dbReference type="ARBA" id="ARBA00022722"/>
    </source>
</evidence>
<evidence type="ECO:0000313" key="9">
    <source>
        <dbReference type="EMBL" id="CDF41288.1"/>
    </source>
</evidence>
<evidence type="ECO:0000259" key="8">
    <source>
        <dbReference type="Pfam" id="PF17921"/>
    </source>
</evidence>
<keyword evidence="1" id="KW-0808">Transferase</keyword>
<dbReference type="OrthoDB" id="2013610at2759"/>